<evidence type="ECO:0000313" key="3">
    <source>
        <dbReference type="Proteomes" id="UP000195880"/>
    </source>
</evidence>
<dbReference type="EMBL" id="CP021748">
    <property type="protein sequence ID" value="ARX89035.1"/>
    <property type="molecule type" value="Genomic_DNA"/>
</dbReference>
<sequence>MTALTVAVKKFGALRLSRPISLMISVSGNIPNSFASDSFAKKSFGLNRPWARLAHLSMPGPRPPRGRAEGWGSRRRAR</sequence>
<feature type="region of interest" description="Disordered" evidence="1">
    <location>
        <begin position="55"/>
        <end position="78"/>
    </location>
</feature>
<organism evidence="2 3">
    <name type="scientific">Streptomyces alboflavus</name>
    <dbReference type="NCBI Taxonomy" id="67267"/>
    <lineage>
        <taxon>Bacteria</taxon>
        <taxon>Bacillati</taxon>
        <taxon>Actinomycetota</taxon>
        <taxon>Actinomycetes</taxon>
        <taxon>Kitasatosporales</taxon>
        <taxon>Streptomycetaceae</taxon>
        <taxon>Streptomyces</taxon>
    </lineage>
</organism>
<name>A0A1Z1WRI9_9ACTN</name>
<keyword evidence="3" id="KW-1185">Reference proteome</keyword>
<dbReference type="Proteomes" id="UP000195880">
    <property type="component" value="Chromosome"/>
</dbReference>
<accession>A0A1Z1WRI9</accession>
<evidence type="ECO:0000313" key="2">
    <source>
        <dbReference type="EMBL" id="ARX89035.1"/>
    </source>
</evidence>
<protein>
    <submittedName>
        <fullName evidence="2">Uncharacterized protein</fullName>
    </submittedName>
</protein>
<dbReference type="KEGG" id="salf:SMD44_08522"/>
<evidence type="ECO:0000256" key="1">
    <source>
        <dbReference type="SAM" id="MobiDB-lite"/>
    </source>
</evidence>
<gene>
    <name evidence="2" type="ORF">SMD44_08522</name>
</gene>
<reference evidence="2 3" key="1">
    <citation type="submission" date="2017-05" db="EMBL/GenBank/DDBJ databases">
        <title>Streptomyces alboflavus Genome sequencing and assembly.</title>
        <authorList>
            <person name="Wang Y."/>
            <person name="Du B."/>
            <person name="Ding Y."/>
            <person name="Liu H."/>
            <person name="Hou Q."/>
            <person name="Liu K."/>
            <person name="Wang C."/>
            <person name="Yao L."/>
        </authorList>
    </citation>
    <scope>NUCLEOTIDE SEQUENCE [LARGE SCALE GENOMIC DNA]</scope>
    <source>
        <strain evidence="2 3">MDJK44</strain>
    </source>
</reference>
<proteinExistence type="predicted"/>
<dbReference type="AlphaFoldDB" id="A0A1Z1WRI9"/>